<sequence>MGAFDDQMKEKNYTIQDIMTKKIPFAHTESITCLTRTKIAKLSSSICRTSIFNVMLSLIFGIVYVSATAQKLTTHVVSNHQINNLRYGSTWDINQLFEFQRERQESYLLSDEELQVKLASQLMSLCFVRIKEMANIDLTVSIIDDQEQRAAVCIPPKQSRKKKI</sequence>
<keyword evidence="1" id="KW-1133">Transmembrane helix</keyword>
<reference evidence="2 3" key="1">
    <citation type="submission" date="2019-03" db="EMBL/GenBank/DDBJ databases">
        <title>Single cell metagenomics reveals metabolic interactions within the superorganism composed of flagellate Streblomastix strix and complex community of Bacteroidetes bacteria on its surface.</title>
        <authorList>
            <person name="Treitli S.C."/>
            <person name="Kolisko M."/>
            <person name="Husnik F."/>
            <person name="Keeling P."/>
            <person name="Hampl V."/>
        </authorList>
    </citation>
    <scope>NUCLEOTIDE SEQUENCE [LARGE SCALE GENOMIC DNA]</scope>
    <source>
        <strain evidence="2">ST1C</strain>
    </source>
</reference>
<accession>A0A5J4UBG5</accession>
<dbReference type="Proteomes" id="UP000324800">
    <property type="component" value="Unassembled WGS sequence"/>
</dbReference>
<keyword evidence="1" id="KW-0812">Transmembrane</keyword>
<dbReference type="AlphaFoldDB" id="A0A5J4UBG5"/>
<keyword evidence="1" id="KW-0472">Membrane</keyword>
<evidence type="ECO:0008006" key="4">
    <source>
        <dbReference type="Google" id="ProtNLM"/>
    </source>
</evidence>
<protein>
    <recommendedName>
        <fullName evidence="4">Tyr recombinase domain-containing protein</fullName>
    </recommendedName>
</protein>
<organism evidence="2 3">
    <name type="scientific">Streblomastix strix</name>
    <dbReference type="NCBI Taxonomy" id="222440"/>
    <lineage>
        <taxon>Eukaryota</taxon>
        <taxon>Metamonada</taxon>
        <taxon>Preaxostyla</taxon>
        <taxon>Oxymonadida</taxon>
        <taxon>Streblomastigidae</taxon>
        <taxon>Streblomastix</taxon>
    </lineage>
</organism>
<comment type="caution">
    <text evidence="2">The sequence shown here is derived from an EMBL/GenBank/DDBJ whole genome shotgun (WGS) entry which is preliminary data.</text>
</comment>
<feature type="transmembrane region" description="Helical" evidence="1">
    <location>
        <begin position="46"/>
        <end position="67"/>
    </location>
</feature>
<dbReference type="EMBL" id="SNRW01018249">
    <property type="protein sequence ID" value="KAA6367523.1"/>
    <property type="molecule type" value="Genomic_DNA"/>
</dbReference>
<proteinExistence type="predicted"/>
<evidence type="ECO:0000256" key="1">
    <source>
        <dbReference type="SAM" id="Phobius"/>
    </source>
</evidence>
<evidence type="ECO:0000313" key="3">
    <source>
        <dbReference type="Proteomes" id="UP000324800"/>
    </source>
</evidence>
<evidence type="ECO:0000313" key="2">
    <source>
        <dbReference type="EMBL" id="KAA6367523.1"/>
    </source>
</evidence>
<name>A0A5J4UBG5_9EUKA</name>
<gene>
    <name evidence="2" type="ORF">EZS28_036951</name>
</gene>